<dbReference type="PANTHER" id="PTHR30514">
    <property type="entry name" value="GLUCOKINASE"/>
    <property type="match status" value="1"/>
</dbReference>
<dbReference type="GO" id="GO:0003677">
    <property type="term" value="F:DNA binding"/>
    <property type="evidence" value="ECO:0007669"/>
    <property type="project" value="UniProtKB-KW"/>
</dbReference>
<keyword evidence="2" id="KW-0238">DNA-binding</keyword>
<dbReference type="PROSITE" id="PS51464">
    <property type="entry name" value="SIS"/>
    <property type="match status" value="1"/>
</dbReference>
<dbReference type="InterPro" id="IPR000281">
    <property type="entry name" value="HTH_RpiR"/>
</dbReference>
<evidence type="ECO:0000259" key="5">
    <source>
        <dbReference type="PROSITE" id="PS51464"/>
    </source>
</evidence>
<geneLocation type="plasmid" evidence="6 7">
    <name>4</name>
</geneLocation>
<dbReference type="InterPro" id="IPR001347">
    <property type="entry name" value="SIS_dom"/>
</dbReference>
<name>A0A3P4AUE3_THETH</name>
<dbReference type="SUPFAM" id="SSF46689">
    <property type="entry name" value="Homeodomain-like"/>
    <property type="match status" value="1"/>
</dbReference>
<dbReference type="Gene3D" id="3.40.50.10490">
    <property type="entry name" value="Glucose-6-phosphate isomerase like protein, domain 1"/>
    <property type="match status" value="1"/>
</dbReference>
<dbReference type="InterPro" id="IPR036388">
    <property type="entry name" value="WH-like_DNA-bd_sf"/>
</dbReference>
<keyword evidence="3" id="KW-0804">Transcription</keyword>
<proteinExistence type="predicted"/>
<evidence type="ECO:0000313" key="7">
    <source>
        <dbReference type="Proteomes" id="UP000279841"/>
    </source>
</evidence>
<dbReference type="Pfam" id="PF01380">
    <property type="entry name" value="SIS"/>
    <property type="match status" value="1"/>
</dbReference>
<evidence type="ECO:0000256" key="1">
    <source>
        <dbReference type="ARBA" id="ARBA00023015"/>
    </source>
</evidence>
<feature type="domain" description="HTH rpiR-type" evidence="4">
    <location>
        <begin position="8"/>
        <end position="84"/>
    </location>
</feature>
<dbReference type="Gene3D" id="1.10.10.10">
    <property type="entry name" value="Winged helix-like DNA-binding domain superfamily/Winged helix DNA-binding domain"/>
    <property type="match status" value="1"/>
</dbReference>
<dbReference type="PANTHER" id="PTHR30514:SF1">
    <property type="entry name" value="HTH-TYPE TRANSCRIPTIONAL REGULATOR HEXR-RELATED"/>
    <property type="match status" value="1"/>
</dbReference>
<evidence type="ECO:0000256" key="3">
    <source>
        <dbReference type="ARBA" id="ARBA00023163"/>
    </source>
</evidence>
<evidence type="ECO:0000259" key="4">
    <source>
        <dbReference type="PROSITE" id="PS51071"/>
    </source>
</evidence>
<dbReference type="GO" id="GO:0097367">
    <property type="term" value="F:carbohydrate derivative binding"/>
    <property type="evidence" value="ECO:0007669"/>
    <property type="project" value="InterPro"/>
</dbReference>
<dbReference type="SUPFAM" id="SSF53697">
    <property type="entry name" value="SIS domain"/>
    <property type="match status" value="1"/>
</dbReference>
<protein>
    <submittedName>
        <fullName evidence="6">HTH-type transcriptional regulator HexR</fullName>
    </submittedName>
</protein>
<dbReference type="EMBL" id="LR027520">
    <property type="protein sequence ID" value="VCU54731.1"/>
    <property type="molecule type" value="Genomic_DNA"/>
</dbReference>
<dbReference type="PROSITE" id="PS51071">
    <property type="entry name" value="HTH_RPIR"/>
    <property type="match status" value="1"/>
</dbReference>
<organism evidence="6 7">
    <name type="scientific">Thermus thermophilus</name>
    <dbReference type="NCBI Taxonomy" id="274"/>
    <lineage>
        <taxon>Bacteria</taxon>
        <taxon>Thermotogati</taxon>
        <taxon>Deinococcota</taxon>
        <taxon>Deinococci</taxon>
        <taxon>Thermales</taxon>
        <taxon>Thermaceae</taxon>
        <taxon>Thermus</taxon>
    </lineage>
</organism>
<dbReference type="GO" id="GO:1901135">
    <property type="term" value="P:carbohydrate derivative metabolic process"/>
    <property type="evidence" value="ECO:0007669"/>
    <property type="project" value="InterPro"/>
</dbReference>
<dbReference type="InterPro" id="IPR046348">
    <property type="entry name" value="SIS_dom_sf"/>
</dbReference>
<keyword evidence="6" id="KW-0614">Plasmid</keyword>
<dbReference type="InterPro" id="IPR047640">
    <property type="entry name" value="RpiR-like"/>
</dbReference>
<feature type="domain" description="SIS" evidence="5">
    <location>
        <begin position="129"/>
        <end position="269"/>
    </location>
</feature>
<dbReference type="CDD" id="cd05013">
    <property type="entry name" value="SIS_RpiR"/>
    <property type="match status" value="1"/>
</dbReference>
<evidence type="ECO:0000256" key="2">
    <source>
        <dbReference type="ARBA" id="ARBA00023125"/>
    </source>
</evidence>
<dbReference type="GO" id="GO:0003700">
    <property type="term" value="F:DNA-binding transcription factor activity"/>
    <property type="evidence" value="ECO:0007669"/>
    <property type="project" value="InterPro"/>
</dbReference>
<dbReference type="InterPro" id="IPR035472">
    <property type="entry name" value="RpiR-like_SIS"/>
</dbReference>
<dbReference type="RefSeq" id="WP_124105641.1">
    <property type="nucleotide sequence ID" value="NZ_LR027520.1"/>
</dbReference>
<keyword evidence="1" id="KW-0805">Transcription regulation</keyword>
<gene>
    <name evidence="6" type="primary">hexR</name>
    <name evidence="6" type="ORF">TTHNP4_00139</name>
</gene>
<dbReference type="InterPro" id="IPR009057">
    <property type="entry name" value="Homeodomain-like_sf"/>
</dbReference>
<dbReference type="AlphaFoldDB" id="A0A3P4AUE3"/>
<sequence>MGVESAAAGLMARLRAGLPGLSPKERAVAEAILGRPQEAVRASIRDLARRAGTSTSAVTRLSRKLGFKDFRELKVALALEVGSLSSLPPSLDVRPEDRPGLTLKKVVQAEIQALEEALMALDEAAFARAVDLILNARRVGIFAVGSSVPVALDAYYRFLRIGLPVFMTPETHMQAVAASLLGPEDVGFFISHTGRSRELLESLEEASRARAQILALTSFAQSPLVERSTVALIAPVREATFRVEAMATRVVHLAVVDALYVALALKKPEAAWCLARTQEAIDAQRVPGGR</sequence>
<dbReference type="Proteomes" id="UP000279841">
    <property type="component" value="Plasmid 4"/>
</dbReference>
<evidence type="ECO:0000313" key="6">
    <source>
        <dbReference type="EMBL" id="VCU54731.1"/>
    </source>
</evidence>
<dbReference type="Pfam" id="PF01418">
    <property type="entry name" value="HTH_6"/>
    <property type="match status" value="1"/>
</dbReference>
<accession>A0A3P4AUE3</accession>
<reference evidence="6 7" key="1">
    <citation type="submission" date="2018-10" db="EMBL/GenBank/DDBJ databases">
        <authorList>
            <person name="Peiro R."/>
            <person name="Begona"/>
            <person name="Cbmso G."/>
            <person name="Lopez M."/>
            <person name="Gonzalez S."/>
            <person name="Sacristan E."/>
            <person name="Castillo E."/>
        </authorList>
    </citation>
    <scope>NUCLEOTIDE SEQUENCE [LARGE SCALE GENOMIC DNA]</scope>
    <source>
        <strain evidence="6">TTHNAR1</strain>
        <plasmid evidence="7">4</plasmid>
    </source>
</reference>